<proteinExistence type="predicted"/>
<protein>
    <submittedName>
        <fullName evidence="2">Uncharacterized protein</fullName>
    </submittedName>
</protein>
<gene>
    <name evidence="2" type="ORF">GCM10010422_53100</name>
</gene>
<dbReference type="Proteomes" id="UP001501721">
    <property type="component" value="Unassembled WGS sequence"/>
</dbReference>
<comment type="caution">
    <text evidence="2">The sequence shown here is derived from an EMBL/GenBank/DDBJ whole genome shotgun (WGS) entry which is preliminary data.</text>
</comment>
<accession>A0ABN3MC99</accession>
<keyword evidence="3" id="KW-1185">Reference proteome</keyword>
<feature type="region of interest" description="Disordered" evidence="1">
    <location>
        <begin position="70"/>
        <end position="95"/>
    </location>
</feature>
<feature type="compositionally biased region" description="Basic residues" evidence="1">
    <location>
        <begin position="23"/>
        <end position="40"/>
    </location>
</feature>
<organism evidence="2 3">
    <name type="scientific">Streptomyces graminearus</name>
    <dbReference type="NCBI Taxonomy" id="284030"/>
    <lineage>
        <taxon>Bacteria</taxon>
        <taxon>Bacillati</taxon>
        <taxon>Actinomycetota</taxon>
        <taxon>Actinomycetes</taxon>
        <taxon>Kitasatosporales</taxon>
        <taxon>Streptomycetaceae</taxon>
        <taxon>Streptomyces</taxon>
    </lineage>
</organism>
<evidence type="ECO:0000313" key="2">
    <source>
        <dbReference type="EMBL" id="GAA2498208.1"/>
    </source>
</evidence>
<evidence type="ECO:0000256" key="1">
    <source>
        <dbReference type="SAM" id="MobiDB-lite"/>
    </source>
</evidence>
<dbReference type="EMBL" id="BAAATL010000028">
    <property type="protein sequence ID" value="GAA2498208.1"/>
    <property type="molecule type" value="Genomic_DNA"/>
</dbReference>
<evidence type="ECO:0000313" key="3">
    <source>
        <dbReference type="Proteomes" id="UP001501721"/>
    </source>
</evidence>
<sequence length="115" mass="12487">MTTAIPRPAADTAEQTVSAIIRSSRRARSGGRHIRRKRHRGTADVRFVPSILHRPARARPWSRPQIRVISGSPPPRVPVAGHAKGATVPNPYGAPRTRAQVRIGVVVAGLEDWGV</sequence>
<name>A0ABN3MC99_9ACTN</name>
<reference evidence="2 3" key="1">
    <citation type="journal article" date="2019" name="Int. J. Syst. Evol. Microbiol.">
        <title>The Global Catalogue of Microorganisms (GCM) 10K type strain sequencing project: providing services to taxonomists for standard genome sequencing and annotation.</title>
        <authorList>
            <consortium name="The Broad Institute Genomics Platform"/>
            <consortium name="The Broad Institute Genome Sequencing Center for Infectious Disease"/>
            <person name="Wu L."/>
            <person name="Ma J."/>
        </authorList>
    </citation>
    <scope>NUCLEOTIDE SEQUENCE [LARGE SCALE GENOMIC DNA]</scope>
    <source>
        <strain evidence="2 3">JCM 6923</strain>
    </source>
</reference>
<feature type="region of interest" description="Disordered" evidence="1">
    <location>
        <begin position="1"/>
        <end position="41"/>
    </location>
</feature>